<dbReference type="Gramene" id="Pp3c25_130V3.1">
    <property type="protein sequence ID" value="Pp3c25_130V3.1"/>
    <property type="gene ID" value="Pp3c25_130"/>
</dbReference>
<accession>A0A2K1ID75</accession>
<reference evidence="4" key="3">
    <citation type="submission" date="2020-12" db="UniProtKB">
        <authorList>
            <consortium name="EnsemblPlants"/>
        </authorList>
    </citation>
    <scope>IDENTIFICATION</scope>
</reference>
<dbReference type="Proteomes" id="UP000006727">
    <property type="component" value="Chromosome 25"/>
</dbReference>
<evidence type="ECO:0000256" key="1">
    <source>
        <dbReference type="SAM" id="Coils"/>
    </source>
</evidence>
<feature type="region of interest" description="Disordered" evidence="2">
    <location>
        <begin position="108"/>
        <end position="137"/>
    </location>
</feature>
<feature type="region of interest" description="Disordered" evidence="2">
    <location>
        <begin position="657"/>
        <end position="735"/>
    </location>
</feature>
<dbReference type="EnsemblPlants" id="Pp3c25_130V3.2">
    <property type="protein sequence ID" value="Pp3c25_130V3.2"/>
    <property type="gene ID" value="Pp3c25_130"/>
</dbReference>
<feature type="compositionally biased region" description="Basic and acidic residues" evidence="2">
    <location>
        <begin position="165"/>
        <end position="174"/>
    </location>
</feature>
<feature type="compositionally biased region" description="Basic and acidic residues" evidence="2">
    <location>
        <begin position="669"/>
        <end position="681"/>
    </location>
</feature>
<feature type="compositionally biased region" description="Basic and acidic residues" evidence="2">
    <location>
        <begin position="697"/>
        <end position="722"/>
    </location>
</feature>
<feature type="compositionally biased region" description="Polar residues" evidence="2">
    <location>
        <begin position="127"/>
        <end position="137"/>
    </location>
</feature>
<feature type="region of interest" description="Disordered" evidence="2">
    <location>
        <begin position="154"/>
        <end position="174"/>
    </location>
</feature>
<evidence type="ECO:0000313" key="4">
    <source>
        <dbReference type="EnsemblPlants" id="Pp3c25_130V3.1"/>
    </source>
</evidence>
<feature type="region of interest" description="Disordered" evidence="2">
    <location>
        <begin position="867"/>
        <end position="905"/>
    </location>
</feature>
<dbReference type="Gramene" id="Pp3c25_130V3.2">
    <property type="protein sequence ID" value="Pp3c25_130V3.2"/>
    <property type="gene ID" value="Pp3c25_130"/>
</dbReference>
<organism evidence="3">
    <name type="scientific">Physcomitrium patens</name>
    <name type="common">Spreading-leaved earth moss</name>
    <name type="synonym">Physcomitrella patens</name>
    <dbReference type="NCBI Taxonomy" id="3218"/>
    <lineage>
        <taxon>Eukaryota</taxon>
        <taxon>Viridiplantae</taxon>
        <taxon>Streptophyta</taxon>
        <taxon>Embryophyta</taxon>
        <taxon>Bryophyta</taxon>
        <taxon>Bryophytina</taxon>
        <taxon>Bryopsida</taxon>
        <taxon>Funariidae</taxon>
        <taxon>Funariales</taxon>
        <taxon>Funariaceae</taxon>
        <taxon>Physcomitrium</taxon>
    </lineage>
</organism>
<dbReference type="AlphaFoldDB" id="A0A2K1ID75"/>
<dbReference type="EMBL" id="ABEU02000025">
    <property type="protein sequence ID" value="PNR27228.1"/>
    <property type="molecule type" value="Genomic_DNA"/>
</dbReference>
<dbReference type="RefSeq" id="XP_024365415.1">
    <property type="nucleotide sequence ID" value="XM_024509647.2"/>
</dbReference>
<dbReference type="OrthoDB" id="10350843at2759"/>
<protein>
    <submittedName>
        <fullName evidence="3 4">Uncharacterized protein</fullName>
    </submittedName>
</protein>
<dbReference type="KEGG" id="ppp:112277411"/>
<reference evidence="3 5" key="2">
    <citation type="journal article" date="2018" name="Plant J.">
        <title>The Physcomitrella patens chromosome-scale assembly reveals moss genome structure and evolution.</title>
        <authorList>
            <person name="Lang D."/>
            <person name="Ullrich K.K."/>
            <person name="Murat F."/>
            <person name="Fuchs J."/>
            <person name="Jenkins J."/>
            <person name="Haas F.B."/>
            <person name="Piednoel M."/>
            <person name="Gundlach H."/>
            <person name="Van Bel M."/>
            <person name="Meyberg R."/>
            <person name="Vives C."/>
            <person name="Morata J."/>
            <person name="Symeonidi A."/>
            <person name="Hiss M."/>
            <person name="Muchero W."/>
            <person name="Kamisugi Y."/>
            <person name="Saleh O."/>
            <person name="Blanc G."/>
            <person name="Decker E.L."/>
            <person name="van Gessel N."/>
            <person name="Grimwood J."/>
            <person name="Hayes R.D."/>
            <person name="Graham S.W."/>
            <person name="Gunter L.E."/>
            <person name="McDaniel S.F."/>
            <person name="Hoernstein S.N.W."/>
            <person name="Larsson A."/>
            <person name="Li F.W."/>
            <person name="Perroud P.F."/>
            <person name="Phillips J."/>
            <person name="Ranjan P."/>
            <person name="Rokshar D.S."/>
            <person name="Rothfels C.J."/>
            <person name="Schneider L."/>
            <person name="Shu S."/>
            <person name="Stevenson D.W."/>
            <person name="Thummler F."/>
            <person name="Tillich M."/>
            <person name="Villarreal Aguilar J.C."/>
            <person name="Widiez T."/>
            <person name="Wong G.K."/>
            <person name="Wymore A."/>
            <person name="Zhang Y."/>
            <person name="Zimmer A.D."/>
            <person name="Quatrano R.S."/>
            <person name="Mayer K.F.X."/>
            <person name="Goodstein D."/>
            <person name="Casacuberta J.M."/>
            <person name="Vandepoele K."/>
            <person name="Reski R."/>
            <person name="Cuming A.C."/>
            <person name="Tuskan G.A."/>
            <person name="Maumus F."/>
            <person name="Salse J."/>
            <person name="Schmutz J."/>
            <person name="Rensing S.A."/>
        </authorList>
    </citation>
    <scope>NUCLEOTIDE SEQUENCE [LARGE SCALE GENOMIC DNA]</scope>
    <source>
        <strain evidence="4 5">cv. Gransden 2004</strain>
    </source>
</reference>
<dbReference type="EnsemblPlants" id="Pp3c25_130V3.1">
    <property type="protein sequence ID" value="Pp3c25_130V3.1"/>
    <property type="gene ID" value="Pp3c25_130"/>
</dbReference>
<evidence type="ECO:0000313" key="3">
    <source>
        <dbReference type="EMBL" id="PNR27228.1"/>
    </source>
</evidence>
<feature type="compositionally biased region" description="Basic residues" evidence="2">
    <location>
        <begin position="108"/>
        <end position="120"/>
    </location>
</feature>
<feature type="coiled-coil region" evidence="1">
    <location>
        <begin position="335"/>
        <end position="362"/>
    </location>
</feature>
<dbReference type="GeneID" id="112277411"/>
<gene>
    <name evidence="4" type="primary">LOC112277411</name>
    <name evidence="3" type="ORF">PHYPA_029380</name>
</gene>
<sequence length="905" mass="101717">MVKYTRMEENKRVYTEEYDTDEYENLTCECHHLARAKELNGSRRKPFFCIYCKTVFKDKNKLNLHRLEGCFAVTGDGKKTALKIYPVFGKGQRGEIEDILIKHGLMNPRKKPSRAKRKKSAAALKESVTSMEVETTGQVAEGEHAPLRPQKLKVRGMLSSSSSHEANKKHMSSKDSEMQISYGHHEQVVDNPNSGDTLTVGQGEMQVQMQLTREQVEAQAWEVAINMLRDAYVVSRPEAVACPGLWHLMQFQLLPSDFPDVTDDSFLQAFFDFVDKGLIDPALPRSYGTWYMEREADADEEEQNAVKLTMRRFKLVIGRPDLVGRHNEKQALQAFLQYRKDCEQYEEQKIAAEKELRVRREKYVKDRLDDFDAREHAHKELAVWHWSPLLHTLKLDSIVDIPPRPWSHSDAEQKRISRAVLLHRSLRVSDPPSCPLIVRMFKLVYLYYLDNSSILSDPISGLLRKTILDYSTSENAAPVMRISAQSVLNEGSFLFANLPHHSEAHDEVYQDINFLIHGTTAEREMIVHKVQGFLRIVRQRAAGDMAQLYPKEFRVLWCGGDDSAVADALKKFMLCLKCREDLDMGWVPFTSGHPDCDSVAVMQAREAVLKAIHKLHDQRVISDQNRLLAASSHLQAIDVNASDDKFRALLETCSQRKISDSSASGSPEKGLEDVSKLERHSSYSTSGSAETLQDSRSSQEGRDTDIDVERPHNTHKLVDKPPRKPFNSSPDLNLTLDSNDSYNLVSLGMKSDSSLTAHMSGLHVVPPKTVSVLGVEVQTSDPSSRPPFPLHFYGPSNDAQNPSSLEHLRSPSLHPNVHADSARVSPHSQTRLSASSYGAETSSASANQPLENFSRRVSLLFTTQSSFSTSTADAARHDSPKESSATPVMKDSSDGSRSGAVNLHQ</sequence>
<dbReference type="PaxDb" id="3218-PP1S395_44V6.1"/>
<keyword evidence="5" id="KW-1185">Reference proteome</keyword>
<name>A0A2K1ID75_PHYPA</name>
<feature type="compositionally biased region" description="Polar residues" evidence="2">
    <location>
        <begin position="826"/>
        <end position="849"/>
    </location>
</feature>
<feature type="compositionally biased region" description="Polar residues" evidence="2">
    <location>
        <begin position="726"/>
        <end position="735"/>
    </location>
</feature>
<proteinExistence type="predicted"/>
<evidence type="ECO:0000256" key="2">
    <source>
        <dbReference type="SAM" id="MobiDB-lite"/>
    </source>
</evidence>
<feature type="compositionally biased region" description="Polar residues" evidence="2">
    <location>
        <begin position="682"/>
        <end position="696"/>
    </location>
</feature>
<evidence type="ECO:0000313" key="5">
    <source>
        <dbReference type="Proteomes" id="UP000006727"/>
    </source>
</evidence>
<keyword evidence="1" id="KW-0175">Coiled coil</keyword>
<feature type="region of interest" description="Disordered" evidence="2">
    <location>
        <begin position="776"/>
        <end position="849"/>
    </location>
</feature>
<reference evidence="3 5" key="1">
    <citation type="journal article" date="2008" name="Science">
        <title>The Physcomitrella genome reveals evolutionary insights into the conquest of land by plants.</title>
        <authorList>
            <person name="Rensing S."/>
            <person name="Lang D."/>
            <person name="Zimmer A."/>
            <person name="Terry A."/>
            <person name="Salamov A."/>
            <person name="Shapiro H."/>
            <person name="Nishiyama T."/>
            <person name="Perroud P.-F."/>
            <person name="Lindquist E."/>
            <person name="Kamisugi Y."/>
            <person name="Tanahashi T."/>
            <person name="Sakakibara K."/>
            <person name="Fujita T."/>
            <person name="Oishi K."/>
            <person name="Shin-I T."/>
            <person name="Kuroki Y."/>
            <person name="Toyoda A."/>
            <person name="Suzuki Y."/>
            <person name="Hashimoto A."/>
            <person name="Yamaguchi K."/>
            <person name="Sugano A."/>
            <person name="Kohara Y."/>
            <person name="Fujiyama A."/>
            <person name="Anterola A."/>
            <person name="Aoki S."/>
            <person name="Ashton N."/>
            <person name="Barbazuk W.B."/>
            <person name="Barker E."/>
            <person name="Bennetzen J."/>
            <person name="Bezanilla M."/>
            <person name="Blankenship R."/>
            <person name="Cho S.H."/>
            <person name="Dutcher S."/>
            <person name="Estelle M."/>
            <person name="Fawcett J.A."/>
            <person name="Gundlach H."/>
            <person name="Hanada K."/>
            <person name="Heyl A."/>
            <person name="Hicks K.A."/>
            <person name="Hugh J."/>
            <person name="Lohr M."/>
            <person name="Mayer K."/>
            <person name="Melkozernov A."/>
            <person name="Murata T."/>
            <person name="Nelson D."/>
            <person name="Pils B."/>
            <person name="Prigge M."/>
            <person name="Reiss B."/>
            <person name="Renner T."/>
            <person name="Rombauts S."/>
            <person name="Rushton P."/>
            <person name="Sanderfoot A."/>
            <person name="Schween G."/>
            <person name="Shiu S.-H."/>
            <person name="Stueber K."/>
            <person name="Theodoulou F.L."/>
            <person name="Tu H."/>
            <person name="Van de Peer Y."/>
            <person name="Verrier P.J."/>
            <person name="Waters E."/>
            <person name="Wood A."/>
            <person name="Yang L."/>
            <person name="Cove D."/>
            <person name="Cuming A."/>
            <person name="Hasebe M."/>
            <person name="Lucas S."/>
            <person name="Mishler D.B."/>
            <person name="Reski R."/>
            <person name="Grigoriev I."/>
            <person name="Quatrano R.S."/>
            <person name="Boore J.L."/>
        </authorList>
    </citation>
    <scope>NUCLEOTIDE SEQUENCE [LARGE SCALE GENOMIC DNA]</scope>
    <source>
        <strain evidence="4 5">cv. Gransden 2004</strain>
    </source>
</reference>